<name>A0A2N0VHV1_9BACT</name>
<dbReference type="AlphaFoldDB" id="A0A2N0VHV1"/>
<keyword evidence="2" id="KW-1185">Reference proteome</keyword>
<dbReference type="Proteomes" id="UP000233398">
    <property type="component" value="Unassembled WGS sequence"/>
</dbReference>
<proteinExistence type="predicted"/>
<dbReference type="RefSeq" id="WP_101073310.1">
    <property type="nucleotide sequence ID" value="NZ_PISP01000002.1"/>
</dbReference>
<gene>
    <name evidence="1" type="ORF">CWD77_09430</name>
</gene>
<comment type="caution">
    <text evidence="1">The sequence shown here is derived from an EMBL/GenBank/DDBJ whole genome shotgun (WGS) entry which is preliminary data.</text>
</comment>
<evidence type="ECO:0000313" key="2">
    <source>
        <dbReference type="Proteomes" id="UP000233398"/>
    </source>
</evidence>
<reference evidence="1 2" key="1">
    <citation type="submission" date="2017-11" db="EMBL/GenBank/DDBJ databases">
        <title>Rhodohalobacter 15182 sp. nov., isolated from a salt lake.</title>
        <authorList>
            <person name="Han S."/>
        </authorList>
    </citation>
    <scope>NUCLEOTIDE SEQUENCE [LARGE SCALE GENOMIC DNA]</scope>
    <source>
        <strain evidence="1 2">15182</strain>
    </source>
</reference>
<organism evidence="1 2">
    <name type="scientific">Rhodohalobacter barkolensis</name>
    <dbReference type="NCBI Taxonomy" id="2053187"/>
    <lineage>
        <taxon>Bacteria</taxon>
        <taxon>Pseudomonadati</taxon>
        <taxon>Balneolota</taxon>
        <taxon>Balneolia</taxon>
        <taxon>Balneolales</taxon>
        <taxon>Balneolaceae</taxon>
        <taxon>Rhodohalobacter</taxon>
    </lineage>
</organism>
<dbReference type="EMBL" id="PISP01000002">
    <property type="protein sequence ID" value="PKD43770.1"/>
    <property type="molecule type" value="Genomic_DNA"/>
</dbReference>
<dbReference type="OrthoDB" id="1524880at2"/>
<evidence type="ECO:0008006" key="3">
    <source>
        <dbReference type="Google" id="ProtNLM"/>
    </source>
</evidence>
<evidence type="ECO:0000313" key="1">
    <source>
        <dbReference type="EMBL" id="PKD43770.1"/>
    </source>
</evidence>
<accession>A0A2N0VHV1</accession>
<sequence>MKSRNRLTIDELVQLEVFTMKEAQVYVEELTGMKKSMFYDCVRPLLKPKPIARNFRTQRPGHLVVKKSDVDWIIAQMKSKVLE</sequence>
<protein>
    <recommendedName>
        <fullName evidence="3">DNA-binding protein</fullName>
    </recommendedName>
</protein>